<dbReference type="PANTHER" id="PTHR35357:SF8">
    <property type="entry name" value="OS01G0111000 PROTEIN"/>
    <property type="match status" value="1"/>
</dbReference>
<comment type="caution">
    <text evidence="6">The sequence shown here is derived from an EMBL/GenBank/DDBJ whole genome shotgun (WGS) entry which is preliminary data.</text>
</comment>
<feature type="chain" id="PRO_5040220358" description="Pectinesterase inhibitor domain-containing protein" evidence="4">
    <location>
        <begin position="26"/>
        <end position="196"/>
    </location>
</feature>
<keyword evidence="2" id="KW-1015">Disulfide bond</keyword>
<name>A0A9Q0JTM3_9MAGN</name>
<gene>
    <name evidence="6" type="ORF">NE237_026847</name>
</gene>
<evidence type="ECO:0000256" key="4">
    <source>
        <dbReference type="SAM" id="SignalP"/>
    </source>
</evidence>
<accession>A0A9Q0JTM3</accession>
<sequence>MKKMVSFAWLLILVAVAFRPDHCLAKRRAPAPATAAAQSNDNNIDLIHKTCALTEDFHQCVALLQSDPGSLTADQKGLARIMLNIALREAKNAESDVKELLKDPSLNPAIKQCFLTCVNVYELASTVYIPATINSVNSDSYADARKEGSDAFTSIQTCGRDLYKAGGSSKEPAVLDKNKFVASIATLSLGIIYQLG</sequence>
<evidence type="ECO:0000256" key="2">
    <source>
        <dbReference type="ARBA" id="ARBA00023157"/>
    </source>
</evidence>
<evidence type="ECO:0000256" key="3">
    <source>
        <dbReference type="ARBA" id="ARBA00038471"/>
    </source>
</evidence>
<dbReference type="InterPro" id="IPR035513">
    <property type="entry name" value="Invertase/methylesterase_inhib"/>
</dbReference>
<comment type="similarity">
    <text evidence="3">Belongs to the PMEI family.</text>
</comment>
<dbReference type="Pfam" id="PF04043">
    <property type="entry name" value="PMEI"/>
    <property type="match status" value="1"/>
</dbReference>
<feature type="domain" description="Pectinesterase inhibitor" evidence="5">
    <location>
        <begin position="42"/>
        <end position="191"/>
    </location>
</feature>
<protein>
    <recommendedName>
        <fullName evidence="5">Pectinesterase inhibitor domain-containing protein</fullName>
    </recommendedName>
</protein>
<evidence type="ECO:0000256" key="1">
    <source>
        <dbReference type="ARBA" id="ARBA00022729"/>
    </source>
</evidence>
<dbReference type="InterPro" id="IPR006501">
    <property type="entry name" value="Pectinesterase_inhib_dom"/>
</dbReference>
<keyword evidence="7" id="KW-1185">Reference proteome</keyword>
<evidence type="ECO:0000259" key="5">
    <source>
        <dbReference type="SMART" id="SM00856"/>
    </source>
</evidence>
<dbReference type="Proteomes" id="UP001141806">
    <property type="component" value="Unassembled WGS sequence"/>
</dbReference>
<dbReference type="NCBIfam" id="TIGR01614">
    <property type="entry name" value="PME_inhib"/>
    <property type="match status" value="1"/>
</dbReference>
<dbReference type="AlphaFoldDB" id="A0A9Q0JTM3"/>
<proteinExistence type="inferred from homology"/>
<feature type="signal peptide" evidence="4">
    <location>
        <begin position="1"/>
        <end position="25"/>
    </location>
</feature>
<dbReference type="GO" id="GO:0004857">
    <property type="term" value="F:enzyme inhibitor activity"/>
    <property type="evidence" value="ECO:0007669"/>
    <property type="project" value="InterPro"/>
</dbReference>
<dbReference type="SUPFAM" id="SSF101148">
    <property type="entry name" value="Plant invertase/pectin methylesterase inhibitor"/>
    <property type="match status" value="1"/>
</dbReference>
<dbReference type="OrthoDB" id="764172at2759"/>
<reference evidence="6" key="1">
    <citation type="journal article" date="2023" name="Plant J.">
        <title>The genome of the king protea, Protea cynaroides.</title>
        <authorList>
            <person name="Chang J."/>
            <person name="Duong T.A."/>
            <person name="Schoeman C."/>
            <person name="Ma X."/>
            <person name="Roodt D."/>
            <person name="Barker N."/>
            <person name="Li Z."/>
            <person name="Van de Peer Y."/>
            <person name="Mizrachi E."/>
        </authorList>
    </citation>
    <scope>NUCLEOTIDE SEQUENCE</scope>
    <source>
        <tissue evidence="6">Young leaves</tissue>
    </source>
</reference>
<evidence type="ECO:0000313" key="6">
    <source>
        <dbReference type="EMBL" id="KAJ4950015.1"/>
    </source>
</evidence>
<dbReference type="SMART" id="SM00856">
    <property type="entry name" value="PMEI"/>
    <property type="match status" value="1"/>
</dbReference>
<keyword evidence="1 4" id="KW-0732">Signal</keyword>
<organism evidence="6 7">
    <name type="scientific">Protea cynaroides</name>
    <dbReference type="NCBI Taxonomy" id="273540"/>
    <lineage>
        <taxon>Eukaryota</taxon>
        <taxon>Viridiplantae</taxon>
        <taxon>Streptophyta</taxon>
        <taxon>Embryophyta</taxon>
        <taxon>Tracheophyta</taxon>
        <taxon>Spermatophyta</taxon>
        <taxon>Magnoliopsida</taxon>
        <taxon>Proteales</taxon>
        <taxon>Proteaceae</taxon>
        <taxon>Protea</taxon>
    </lineage>
</organism>
<dbReference type="Gene3D" id="1.20.140.40">
    <property type="entry name" value="Invertase/pectin methylesterase inhibitor family protein"/>
    <property type="match status" value="1"/>
</dbReference>
<evidence type="ECO:0000313" key="7">
    <source>
        <dbReference type="Proteomes" id="UP001141806"/>
    </source>
</evidence>
<dbReference type="EMBL" id="JAMYWD010000012">
    <property type="protein sequence ID" value="KAJ4950015.1"/>
    <property type="molecule type" value="Genomic_DNA"/>
</dbReference>
<dbReference type="PANTHER" id="PTHR35357">
    <property type="entry name" value="OS02G0537100 PROTEIN"/>
    <property type="match status" value="1"/>
</dbReference>